<dbReference type="NCBIfam" id="NF010568">
    <property type="entry name" value="PRK13961.1"/>
    <property type="match status" value="1"/>
</dbReference>
<accession>A0ABV8F782</accession>
<dbReference type="NCBIfam" id="TIGR00081">
    <property type="entry name" value="purC"/>
    <property type="match status" value="1"/>
</dbReference>
<evidence type="ECO:0000259" key="9">
    <source>
        <dbReference type="Pfam" id="PF01259"/>
    </source>
</evidence>
<dbReference type="Pfam" id="PF01259">
    <property type="entry name" value="SAICAR_synt"/>
    <property type="match status" value="1"/>
</dbReference>
<keyword evidence="5 8" id="KW-0658">Purine biosynthesis</keyword>
<comment type="catalytic activity">
    <reaction evidence="7 8">
        <text>5-amino-1-(5-phospho-D-ribosyl)imidazole-4-carboxylate + L-aspartate + ATP = (2S)-2-[5-amino-1-(5-phospho-beta-D-ribosyl)imidazole-4-carboxamido]succinate + ADP + phosphate + 2 H(+)</text>
        <dbReference type="Rhea" id="RHEA:22628"/>
        <dbReference type="ChEBI" id="CHEBI:15378"/>
        <dbReference type="ChEBI" id="CHEBI:29991"/>
        <dbReference type="ChEBI" id="CHEBI:30616"/>
        <dbReference type="ChEBI" id="CHEBI:43474"/>
        <dbReference type="ChEBI" id="CHEBI:58443"/>
        <dbReference type="ChEBI" id="CHEBI:77657"/>
        <dbReference type="ChEBI" id="CHEBI:456216"/>
        <dbReference type="EC" id="6.3.2.6"/>
    </reaction>
</comment>
<evidence type="ECO:0000256" key="8">
    <source>
        <dbReference type="HAMAP-Rule" id="MF_00137"/>
    </source>
</evidence>
<dbReference type="Gene3D" id="3.30.470.20">
    <property type="entry name" value="ATP-grasp fold, B domain"/>
    <property type="match status" value="1"/>
</dbReference>
<dbReference type="HAMAP" id="MF_00137">
    <property type="entry name" value="SAICAR_synth"/>
    <property type="match status" value="1"/>
</dbReference>
<dbReference type="SUPFAM" id="SSF56104">
    <property type="entry name" value="SAICAR synthase-like"/>
    <property type="match status" value="1"/>
</dbReference>
<keyword evidence="4 8" id="KW-0547">Nucleotide-binding</keyword>
<dbReference type="GO" id="GO:0004639">
    <property type="term" value="F:phosphoribosylaminoimidazolesuccinocarboxamide synthase activity"/>
    <property type="evidence" value="ECO:0007669"/>
    <property type="project" value="UniProtKB-EC"/>
</dbReference>
<comment type="caution">
    <text evidence="10">The sequence shown here is derived from an EMBL/GenBank/DDBJ whole genome shotgun (WGS) entry which is preliminary data.</text>
</comment>
<comment type="similarity">
    <text evidence="2 8">Belongs to the SAICAR synthetase family.</text>
</comment>
<name>A0ABV8F782_9ACTN</name>
<comment type="pathway">
    <text evidence="1 8">Purine metabolism; IMP biosynthesis via de novo pathway; 5-amino-1-(5-phospho-D-ribosyl)imidazole-4-carboxamide from 5-amino-1-(5-phospho-D-ribosyl)imidazole-4-carboxylate: step 1/2.</text>
</comment>
<dbReference type="Gene3D" id="3.30.200.20">
    <property type="entry name" value="Phosphorylase Kinase, domain 1"/>
    <property type="match status" value="1"/>
</dbReference>
<dbReference type="RefSeq" id="WP_352009730.1">
    <property type="nucleotide sequence ID" value="NZ_JBHSBC010000032.1"/>
</dbReference>
<evidence type="ECO:0000256" key="4">
    <source>
        <dbReference type="ARBA" id="ARBA00022741"/>
    </source>
</evidence>
<dbReference type="InterPro" id="IPR028923">
    <property type="entry name" value="SAICAR_synt/ADE2_N"/>
</dbReference>
<evidence type="ECO:0000313" key="11">
    <source>
        <dbReference type="Proteomes" id="UP001595698"/>
    </source>
</evidence>
<keyword evidence="3 8" id="KW-0436">Ligase</keyword>
<evidence type="ECO:0000313" key="10">
    <source>
        <dbReference type="EMBL" id="MFC3983786.1"/>
    </source>
</evidence>
<evidence type="ECO:0000256" key="7">
    <source>
        <dbReference type="ARBA" id="ARBA00048475"/>
    </source>
</evidence>
<dbReference type="InterPro" id="IPR001636">
    <property type="entry name" value="SAICAR_synth"/>
</dbReference>
<keyword evidence="6 8" id="KW-0067">ATP-binding</keyword>
<dbReference type="PANTHER" id="PTHR43700">
    <property type="entry name" value="PHOSPHORIBOSYLAMINOIMIDAZOLE-SUCCINOCARBOXAMIDE SYNTHASE"/>
    <property type="match status" value="1"/>
</dbReference>
<keyword evidence="11" id="KW-1185">Reference proteome</keyword>
<sequence length="276" mass="31067">MKLLHSGKVRDVYEDRGDIILVASDRVSVYDVILPTPIPDKGRILTQLSLWWFEQLADVVPNHVISATEVPDEFEGRAVRCRRLEMVQVECIARGYLTGSGLKEYQATGAVSGVELPPGLVEGSRLPEPIFTPTTKAPLGQHDEFITFDEVVAREGAETAQELRRITLEVYRRGAELARERGVIIADTKIELGRDAEGTLVLGDEVLTSDSSRFWPADQWEPGRPQFSYDKQFVRDWAANSGWDKKGPAPEVPEEVVEITRARYIEAYERITGRTW</sequence>
<evidence type="ECO:0000256" key="5">
    <source>
        <dbReference type="ARBA" id="ARBA00022755"/>
    </source>
</evidence>
<reference evidence="11" key="1">
    <citation type="journal article" date="2019" name="Int. J. Syst. Evol. Microbiol.">
        <title>The Global Catalogue of Microorganisms (GCM) 10K type strain sequencing project: providing services to taxonomists for standard genome sequencing and annotation.</title>
        <authorList>
            <consortium name="The Broad Institute Genomics Platform"/>
            <consortium name="The Broad Institute Genome Sequencing Center for Infectious Disease"/>
            <person name="Wu L."/>
            <person name="Ma J."/>
        </authorList>
    </citation>
    <scope>NUCLEOTIDE SEQUENCE [LARGE SCALE GENOMIC DNA]</scope>
    <source>
        <strain evidence="11">TBRC 7912</strain>
    </source>
</reference>
<evidence type="ECO:0000256" key="1">
    <source>
        <dbReference type="ARBA" id="ARBA00004672"/>
    </source>
</evidence>
<evidence type="ECO:0000256" key="2">
    <source>
        <dbReference type="ARBA" id="ARBA00010190"/>
    </source>
</evidence>
<proteinExistence type="inferred from homology"/>
<dbReference type="EMBL" id="JBHSBC010000032">
    <property type="protein sequence ID" value="MFC3983786.1"/>
    <property type="molecule type" value="Genomic_DNA"/>
</dbReference>
<dbReference type="EC" id="6.3.2.6" evidence="8"/>
<evidence type="ECO:0000256" key="3">
    <source>
        <dbReference type="ARBA" id="ARBA00022598"/>
    </source>
</evidence>
<organism evidence="10 11">
    <name type="scientific">Streptosporangium jomthongense</name>
    <dbReference type="NCBI Taxonomy" id="1193683"/>
    <lineage>
        <taxon>Bacteria</taxon>
        <taxon>Bacillati</taxon>
        <taxon>Actinomycetota</taxon>
        <taxon>Actinomycetes</taxon>
        <taxon>Streptosporangiales</taxon>
        <taxon>Streptosporangiaceae</taxon>
        <taxon>Streptosporangium</taxon>
    </lineage>
</organism>
<protein>
    <recommendedName>
        <fullName evidence="8">Phosphoribosylaminoimidazole-succinocarboxamide synthase</fullName>
        <ecNumber evidence="8">6.3.2.6</ecNumber>
    </recommendedName>
    <alternativeName>
        <fullName evidence="8">SAICAR synthetase</fullName>
    </alternativeName>
</protein>
<dbReference type="PANTHER" id="PTHR43700:SF1">
    <property type="entry name" value="PHOSPHORIBOSYLAMINOIMIDAZOLE-SUCCINOCARBOXAMIDE SYNTHASE"/>
    <property type="match status" value="1"/>
</dbReference>
<dbReference type="Proteomes" id="UP001595698">
    <property type="component" value="Unassembled WGS sequence"/>
</dbReference>
<gene>
    <name evidence="8" type="primary">purC</name>
    <name evidence="10" type="ORF">ACFOYY_26895</name>
</gene>
<dbReference type="CDD" id="cd01414">
    <property type="entry name" value="SAICAR_synt_Sc"/>
    <property type="match status" value="1"/>
</dbReference>
<evidence type="ECO:0000256" key="6">
    <source>
        <dbReference type="ARBA" id="ARBA00022840"/>
    </source>
</evidence>
<feature type="domain" description="SAICAR synthetase/ADE2 N-terminal" evidence="9">
    <location>
        <begin position="4"/>
        <end position="247"/>
    </location>
</feature>